<dbReference type="InterPro" id="IPR036397">
    <property type="entry name" value="RNaseH_sf"/>
</dbReference>
<dbReference type="HOGENOM" id="CLU_004675_2_6_3"/>
<dbReference type="OrthoDB" id="9806424at2"/>
<dbReference type="EMBL" id="CP003660">
    <property type="protein sequence ID" value="AFZ61084.1"/>
    <property type="molecule type" value="Genomic_DNA"/>
</dbReference>
<evidence type="ECO:0000256" key="4">
    <source>
        <dbReference type="ARBA" id="ARBA00022679"/>
    </source>
</evidence>
<dbReference type="InterPro" id="IPR043502">
    <property type="entry name" value="DNA/RNA_pol_sf"/>
</dbReference>
<dbReference type="KEGG" id="acy:Anacy_5785"/>
<comment type="similarity">
    <text evidence="1">Belongs to the DNA polymerase type-A family.</text>
</comment>
<name>K9ZQM1_ANACC</name>
<evidence type="ECO:0000256" key="7">
    <source>
        <dbReference type="ARBA" id="ARBA00049244"/>
    </source>
</evidence>
<dbReference type="GO" id="GO:0006302">
    <property type="term" value="P:double-strand break repair"/>
    <property type="evidence" value="ECO:0007669"/>
    <property type="project" value="TreeGrafter"/>
</dbReference>
<dbReference type="GO" id="GO:0003677">
    <property type="term" value="F:DNA binding"/>
    <property type="evidence" value="ECO:0007669"/>
    <property type="project" value="InterPro"/>
</dbReference>
<dbReference type="Proteomes" id="UP000010474">
    <property type="component" value="Plasmid pANACY.01"/>
</dbReference>
<dbReference type="GO" id="GO:0003887">
    <property type="term" value="F:DNA-directed DNA polymerase activity"/>
    <property type="evidence" value="ECO:0007669"/>
    <property type="project" value="UniProtKB-KW"/>
</dbReference>
<dbReference type="PANTHER" id="PTHR10133">
    <property type="entry name" value="DNA POLYMERASE I"/>
    <property type="match status" value="1"/>
</dbReference>
<dbReference type="PRINTS" id="PR00868">
    <property type="entry name" value="DNAPOLI"/>
</dbReference>
<dbReference type="Gene3D" id="3.30.70.370">
    <property type="match status" value="1"/>
</dbReference>
<dbReference type="PROSITE" id="PS00447">
    <property type="entry name" value="DNA_POLYMERASE_A"/>
    <property type="match status" value="1"/>
</dbReference>
<keyword evidence="6 10" id="KW-0239">DNA-directed DNA polymerase</keyword>
<dbReference type="AlphaFoldDB" id="K9ZQM1"/>
<dbReference type="EC" id="2.7.7.7" evidence="2"/>
<organism evidence="10 11">
    <name type="scientific">Anabaena cylindrica (strain ATCC 27899 / PCC 7122)</name>
    <dbReference type="NCBI Taxonomy" id="272123"/>
    <lineage>
        <taxon>Bacteria</taxon>
        <taxon>Bacillati</taxon>
        <taxon>Cyanobacteriota</taxon>
        <taxon>Cyanophyceae</taxon>
        <taxon>Nostocales</taxon>
        <taxon>Nostocaceae</taxon>
        <taxon>Anabaena</taxon>
    </lineage>
</organism>
<keyword evidence="11" id="KW-1185">Reference proteome</keyword>
<evidence type="ECO:0000259" key="9">
    <source>
        <dbReference type="SMART" id="SM00482"/>
    </source>
</evidence>
<keyword evidence="5 10" id="KW-0548">Nucleotidyltransferase</keyword>
<dbReference type="SMART" id="SM00474">
    <property type="entry name" value="35EXOc"/>
    <property type="match status" value="1"/>
</dbReference>
<dbReference type="RefSeq" id="WP_015217695.1">
    <property type="nucleotide sequence ID" value="NC_019772.1"/>
</dbReference>
<evidence type="ECO:0000313" key="11">
    <source>
        <dbReference type="Proteomes" id="UP000010474"/>
    </source>
</evidence>
<evidence type="ECO:0000256" key="6">
    <source>
        <dbReference type="ARBA" id="ARBA00022932"/>
    </source>
</evidence>
<dbReference type="InterPro" id="IPR012337">
    <property type="entry name" value="RNaseH-like_sf"/>
</dbReference>
<evidence type="ECO:0000256" key="1">
    <source>
        <dbReference type="ARBA" id="ARBA00007705"/>
    </source>
</evidence>
<dbReference type="InterPro" id="IPR002562">
    <property type="entry name" value="3'-5'_exonuclease_dom"/>
</dbReference>
<protein>
    <recommendedName>
        <fullName evidence="3">DNA polymerase I</fullName>
        <ecNumber evidence="2">2.7.7.7</ecNumber>
    </recommendedName>
</protein>
<dbReference type="InterPro" id="IPR002298">
    <property type="entry name" value="DNA_polymerase_A"/>
</dbReference>
<evidence type="ECO:0000313" key="10">
    <source>
        <dbReference type="EMBL" id="AFZ61084.1"/>
    </source>
</evidence>
<evidence type="ECO:0000256" key="2">
    <source>
        <dbReference type="ARBA" id="ARBA00012417"/>
    </source>
</evidence>
<keyword evidence="10" id="KW-0614">Plasmid</keyword>
<dbReference type="Gene3D" id="1.10.150.20">
    <property type="entry name" value="5' to 3' exonuclease, C-terminal subdomain"/>
    <property type="match status" value="1"/>
</dbReference>
<dbReference type="GO" id="GO:0006261">
    <property type="term" value="P:DNA-templated DNA replication"/>
    <property type="evidence" value="ECO:0007669"/>
    <property type="project" value="InterPro"/>
</dbReference>
<evidence type="ECO:0000256" key="3">
    <source>
        <dbReference type="ARBA" id="ARBA00020311"/>
    </source>
</evidence>
<dbReference type="Pfam" id="PF00476">
    <property type="entry name" value="DNA_pol_A"/>
    <property type="match status" value="1"/>
</dbReference>
<evidence type="ECO:0000259" key="8">
    <source>
        <dbReference type="SMART" id="SM00474"/>
    </source>
</evidence>
<dbReference type="SMART" id="SM00482">
    <property type="entry name" value="POLAc"/>
    <property type="match status" value="1"/>
</dbReference>
<dbReference type="GO" id="GO:0008408">
    <property type="term" value="F:3'-5' exonuclease activity"/>
    <property type="evidence" value="ECO:0007669"/>
    <property type="project" value="InterPro"/>
</dbReference>
<accession>K9ZQM1</accession>
<dbReference type="InterPro" id="IPR019760">
    <property type="entry name" value="DNA-dir_DNA_pol_A_CS"/>
</dbReference>
<dbReference type="Pfam" id="PF01612">
    <property type="entry name" value="DNA_pol_A_exo1"/>
    <property type="match status" value="1"/>
</dbReference>
<dbReference type="InterPro" id="IPR001098">
    <property type="entry name" value="DNA-dir_DNA_pol_A_palm_dom"/>
</dbReference>
<dbReference type="SUPFAM" id="SSF53098">
    <property type="entry name" value="Ribonuclease H-like"/>
    <property type="match status" value="1"/>
</dbReference>
<feature type="domain" description="DNA-directed DNA polymerase family A palm" evidence="9">
    <location>
        <begin position="367"/>
        <end position="569"/>
    </location>
</feature>
<dbReference type="CDD" id="cd08639">
    <property type="entry name" value="DNA_pol_A_Aquificae_like"/>
    <property type="match status" value="1"/>
</dbReference>
<comment type="catalytic activity">
    <reaction evidence="7">
        <text>DNA(n) + a 2'-deoxyribonucleoside 5'-triphosphate = DNA(n+1) + diphosphate</text>
        <dbReference type="Rhea" id="RHEA:22508"/>
        <dbReference type="Rhea" id="RHEA-COMP:17339"/>
        <dbReference type="Rhea" id="RHEA-COMP:17340"/>
        <dbReference type="ChEBI" id="CHEBI:33019"/>
        <dbReference type="ChEBI" id="CHEBI:61560"/>
        <dbReference type="ChEBI" id="CHEBI:173112"/>
        <dbReference type="EC" id="2.7.7.7"/>
    </reaction>
</comment>
<feature type="domain" description="3'-5' exonuclease" evidence="8">
    <location>
        <begin position="7"/>
        <end position="200"/>
    </location>
</feature>
<keyword evidence="4 10" id="KW-0808">Transferase</keyword>
<dbReference type="PATRIC" id="fig|272123.3.peg.6276"/>
<reference evidence="11" key="1">
    <citation type="journal article" date="2013" name="Proc. Natl. Acad. Sci. U.S.A.">
        <title>Improving the coverage of the cyanobacterial phylum using diversity-driven genome sequencing.</title>
        <authorList>
            <person name="Shih P.M."/>
            <person name="Wu D."/>
            <person name="Latifi A."/>
            <person name="Axen S.D."/>
            <person name="Fewer D.P."/>
            <person name="Talla E."/>
            <person name="Calteau A."/>
            <person name="Cai F."/>
            <person name="Tandeau de Marsac N."/>
            <person name="Rippka R."/>
            <person name="Herdman M."/>
            <person name="Sivonen K."/>
            <person name="Coursin T."/>
            <person name="Laurent T."/>
            <person name="Goodwin L."/>
            <person name="Nolan M."/>
            <person name="Davenport K.W."/>
            <person name="Han C.S."/>
            <person name="Rubin E.M."/>
            <person name="Eisen J.A."/>
            <person name="Woyke T."/>
            <person name="Gugger M."/>
            <person name="Kerfeld C.A."/>
        </authorList>
    </citation>
    <scope>NUCLEOTIDE SEQUENCE [LARGE SCALE GENOMIC DNA]</scope>
    <source>
        <strain evidence="11">ATCC 27899 / PCC 7122</strain>
    </source>
</reference>
<dbReference type="PANTHER" id="PTHR10133:SF62">
    <property type="entry name" value="DNA POLYMERASE THETA"/>
    <property type="match status" value="1"/>
</dbReference>
<dbReference type="SUPFAM" id="SSF56672">
    <property type="entry name" value="DNA/RNA polymerases"/>
    <property type="match status" value="1"/>
</dbReference>
<dbReference type="Gene3D" id="3.30.420.10">
    <property type="entry name" value="Ribonuclease H-like superfamily/Ribonuclease H"/>
    <property type="match status" value="1"/>
</dbReference>
<evidence type="ECO:0000256" key="5">
    <source>
        <dbReference type="ARBA" id="ARBA00022695"/>
    </source>
</evidence>
<gene>
    <name evidence="10" type="ordered locus">Anacy_5785</name>
</gene>
<dbReference type="Gene3D" id="1.20.1060.10">
    <property type="entry name" value="Taq DNA Polymerase, Chain T, domain 4"/>
    <property type="match status" value="1"/>
</dbReference>
<proteinExistence type="inferred from homology"/>
<sequence>MNYSPEYILVKDIPTLKNVIKPLFHAEILALDCETTGLDPLTDTIRLIQIAAPNYPVVLIDLPAISVRDSAEHNTENNQLHCTGGERTGIYRLLLKKLFCNSAVKIAHNAKFEWQFLTQAGLQPSGYFFDTQLAYQVVNAGIKTSASLENITRKLLHIQLDKTLQTSNWHQHLTPAQLQYAATDAAILLDLYPILVKKLTQAKLLKIAQLEFHCLPVVAQMELNGMLFDLSRWQTLGASLEADKINALQQLKQLHLAGKSQLSLLPELTDTVNPNSPPQVLASLQAMGIPVQSTNQKDLVPLANQYPIIKALLDYRHLAKITATFTDSLPKHIHPKTGRIHPNYYQLGARSGRFSCRHPPLQTIPRHAAARNCFIAAPGYQILAADYSQIELRIVARLSGDAKMRQVYRQGADLHKLTAALVTGKRITEVTEEDRRLAKAINFGLIYGMGAAKLRIYAETKYGVTMTLDEAKAFRKRFFDAYSGVTKWHETIKQAYLRGVKESRTLAGRRRRWADKPSLAEMLNHPVQGLNADINKLAMVKLVKPLSRTNARLICVVHDEIVLECPENEVERVSKILHRCMVAAAEKFLNPVPVVVDITVGDSW</sequence>
<geneLocation type="plasmid" evidence="10 11">
    <name>pANACY.01</name>
</geneLocation>